<dbReference type="PANTHER" id="PTHR10334">
    <property type="entry name" value="CYSTEINE-RICH SECRETORY PROTEIN-RELATED"/>
    <property type="match status" value="1"/>
</dbReference>
<proteinExistence type="predicted"/>
<dbReference type="InterPro" id="IPR035940">
    <property type="entry name" value="CAP_sf"/>
</dbReference>
<dbReference type="InterPro" id="IPR002413">
    <property type="entry name" value="V5_allergen-like"/>
</dbReference>
<dbReference type="AlphaFoldDB" id="A0A7E5A207"/>
<evidence type="ECO:0000259" key="2">
    <source>
        <dbReference type="SMART" id="SM00198"/>
    </source>
</evidence>
<dbReference type="PRINTS" id="PR00838">
    <property type="entry name" value="V5ALLERGEN"/>
</dbReference>
<organism evidence="3 4">
    <name type="scientific">Panagrellus redivivus</name>
    <name type="common">Microworm</name>
    <dbReference type="NCBI Taxonomy" id="6233"/>
    <lineage>
        <taxon>Eukaryota</taxon>
        <taxon>Metazoa</taxon>
        <taxon>Ecdysozoa</taxon>
        <taxon>Nematoda</taxon>
        <taxon>Chromadorea</taxon>
        <taxon>Rhabditida</taxon>
        <taxon>Tylenchina</taxon>
        <taxon>Panagrolaimomorpha</taxon>
        <taxon>Panagrolaimoidea</taxon>
        <taxon>Panagrolaimidae</taxon>
        <taxon>Panagrellus</taxon>
    </lineage>
</organism>
<dbReference type="SMART" id="SM00198">
    <property type="entry name" value="SCP"/>
    <property type="match status" value="1"/>
</dbReference>
<dbReference type="WBParaSite" id="Pan_g9872.t1">
    <property type="protein sequence ID" value="Pan_g9872.t1"/>
    <property type="gene ID" value="Pan_g9872"/>
</dbReference>
<sequence length="261" mass="28389">MTIRTVFLLFLAMGAVQLTNGAQFAQFVPTTDDCESYTPGVDTINPTYFNVSATCDGINTGSGFSATARTSLVNRHNQWRSQLAHGCSLMPNNTYAPPAKNMLKMVYNCSIESLAQEWASSCEYKHSGRSGYGENLWALITNGKFNRNAFADASDAWWHELIKFGGINSSDTILTSSVFNLGIGHWTQMAWSKSTAVGCGFAACPRSDGKTMFYVVCNYWPQGNILNTPIYSVGQPCKQDSDCTVSGYGKCEVNTGLCATA</sequence>
<reference evidence="4" key="2">
    <citation type="submission" date="2020-10" db="UniProtKB">
        <authorList>
            <consortium name="WormBaseParasite"/>
        </authorList>
    </citation>
    <scope>IDENTIFICATION</scope>
</reference>
<name>A0A7E5A207_PANRE</name>
<protein>
    <submittedName>
        <fullName evidence="4">SCP domain-containing protein</fullName>
    </submittedName>
</protein>
<dbReference type="PROSITE" id="PS01009">
    <property type="entry name" value="CRISP_1"/>
    <property type="match status" value="1"/>
</dbReference>
<dbReference type="InterPro" id="IPR014044">
    <property type="entry name" value="CAP_dom"/>
</dbReference>
<dbReference type="CDD" id="cd05380">
    <property type="entry name" value="CAP_euk"/>
    <property type="match status" value="1"/>
</dbReference>
<keyword evidence="1" id="KW-0732">Signal</keyword>
<dbReference type="Gene3D" id="3.40.33.10">
    <property type="entry name" value="CAP"/>
    <property type="match status" value="1"/>
</dbReference>
<dbReference type="Proteomes" id="UP000492821">
    <property type="component" value="Unassembled WGS sequence"/>
</dbReference>
<dbReference type="InterPro" id="IPR018244">
    <property type="entry name" value="Allrgn_V5/Tpx1_CS"/>
</dbReference>
<evidence type="ECO:0000313" key="3">
    <source>
        <dbReference type="Proteomes" id="UP000492821"/>
    </source>
</evidence>
<dbReference type="InterPro" id="IPR001283">
    <property type="entry name" value="CRISP-related"/>
</dbReference>
<feature type="signal peptide" evidence="1">
    <location>
        <begin position="1"/>
        <end position="21"/>
    </location>
</feature>
<dbReference type="SUPFAM" id="SSF55797">
    <property type="entry name" value="PR-1-like"/>
    <property type="match status" value="1"/>
</dbReference>
<feature type="chain" id="PRO_5028856352" evidence="1">
    <location>
        <begin position="22"/>
        <end position="261"/>
    </location>
</feature>
<reference evidence="3" key="1">
    <citation type="journal article" date="2013" name="Genetics">
        <title>The draft genome and transcriptome of Panagrellus redivivus are shaped by the harsh demands of a free-living lifestyle.</title>
        <authorList>
            <person name="Srinivasan J."/>
            <person name="Dillman A.R."/>
            <person name="Macchietto M.G."/>
            <person name="Heikkinen L."/>
            <person name="Lakso M."/>
            <person name="Fracchia K.M."/>
            <person name="Antoshechkin I."/>
            <person name="Mortazavi A."/>
            <person name="Wong G."/>
            <person name="Sternberg P.W."/>
        </authorList>
    </citation>
    <scope>NUCLEOTIDE SEQUENCE [LARGE SCALE GENOMIC DNA]</scope>
    <source>
        <strain evidence="3">MT8872</strain>
    </source>
</reference>
<dbReference type="PROSITE" id="PS01010">
    <property type="entry name" value="CRISP_2"/>
    <property type="match status" value="1"/>
</dbReference>
<dbReference type="GO" id="GO:0005576">
    <property type="term" value="C:extracellular region"/>
    <property type="evidence" value="ECO:0007669"/>
    <property type="project" value="InterPro"/>
</dbReference>
<evidence type="ECO:0000313" key="4">
    <source>
        <dbReference type="WBParaSite" id="Pan_g9872.t1"/>
    </source>
</evidence>
<accession>A0A7E5A207</accession>
<dbReference type="PRINTS" id="PR00837">
    <property type="entry name" value="V5TPXLIKE"/>
</dbReference>
<dbReference type="Pfam" id="PF00188">
    <property type="entry name" value="CAP"/>
    <property type="match status" value="1"/>
</dbReference>
<feature type="domain" description="SCP" evidence="2">
    <location>
        <begin position="67"/>
        <end position="227"/>
    </location>
</feature>
<keyword evidence="3" id="KW-1185">Reference proteome</keyword>
<evidence type="ECO:0000256" key="1">
    <source>
        <dbReference type="SAM" id="SignalP"/>
    </source>
</evidence>